<gene>
    <name evidence="4" type="ORF">CYJ25_02080</name>
</gene>
<name>A0A2I1I7E1_9ACTO</name>
<organism evidence="4 5">
    <name type="scientific">Schaalia turicensis</name>
    <dbReference type="NCBI Taxonomy" id="131111"/>
    <lineage>
        <taxon>Bacteria</taxon>
        <taxon>Bacillati</taxon>
        <taxon>Actinomycetota</taxon>
        <taxon>Actinomycetes</taxon>
        <taxon>Actinomycetales</taxon>
        <taxon>Actinomycetaceae</taxon>
        <taxon>Schaalia</taxon>
    </lineage>
</organism>
<evidence type="ECO:0000256" key="2">
    <source>
        <dbReference type="SAM" id="MobiDB-lite"/>
    </source>
</evidence>
<dbReference type="InterPro" id="IPR004474">
    <property type="entry name" value="LytR_CpsA_psr"/>
</dbReference>
<sequence>MSKKTLKNRANLVQHAARNPFRFGVLRTVLASLLTVTLFVGSTAAFVYRSLANQVKNASLDISALEAPQSTKPEPMKLIDAYVGQPINILVSGVDSRYNQSSDYGDAEELTTIQSDTTMIAHISADRSEVTFVSIPRDLLTHIPSCMRSDGSITSSYYGMFNSAFAMGAGTNDLAGGVACTKATVEELTGLTIDGFIVVDFTGFKGLINAVGGVWLDIPEEMYDPASGLDLEAGCQYLDANSALAYARARKNVGDGSDISRIGRQQQLIAAALRELLSRNFITDFPALISFVQAAIASLTVSPNFGDINADAGLFASMLKLQASNIRFTTMPWAEAPEDPNRVIEIEYLSRPLWQALATDTQLPGGTEYTDGTGAHMTIPYEDAPADSTQSVAQASSSSSGGVIEEQDESDTTAVSDTASSASSDTAQPVPATCPPNR</sequence>
<dbReference type="InterPro" id="IPR050922">
    <property type="entry name" value="LytR/CpsA/Psr_CW_biosynth"/>
</dbReference>
<dbReference type="Pfam" id="PF03816">
    <property type="entry name" value="LytR_cpsA_psr"/>
    <property type="match status" value="1"/>
</dbReference>
<comment type="caution">
    <text evidence="4">The sequence shown here is derived from an EMBL/GenBank/DDBJ whole genome shotgun (WGS) entry which is preliminary data.</text>
</comment>
<dbReference type="PANTHER" id="PTHR33392">
    <property type="entry name" value="POLYISOPRENYL-TEICHOIC ACID--PEPTIDOGLYCAN TEICHOIC ACID TRANSFERASE TAGU"/>
    <property type="match status" value="1"/>
</dbReference>
<evidence type="ECO:0000313" key="4">
    <source>
        <dbReference type="EMBL" id="PKY67048.1"/>
    </source>
</evidence>
<feature type="domain" description="Cell envelope-related transcriptional attenuator" evidence="3">
    <location>
        <begin position="115"/>
        <end position="276"/>
    </location>
</feature>
<dbReference type="EMBL" id="PKKJ01000001">
    <property type="protein sequence ID" value="PKY67048.1"/>
    <property type="molecule type" value="Genomic_DNA"/>
</dbReference>
<accession>A0A2I1I7E1</accession>
<evidence type="ECO:0000256" key="1">
    <source>
        <dbReference type="ARBA" id="ARBA00006068"/>
    </source>
</evidence>
<dbReference type="AlphaFoldDB" id="A0A2I1I7E1"/>
<dbReference type="RefSeq" id="WP_101627543.1">
    <property type="nucleotide sequence ID" value="NZ_PKKJ01000001.1"/>
</dbReference>
<proteinExistence type="inferred from homology"/>
<feature type="compositionally biased region" description="Low complexity" evidence="2">
    <location>
        <begin position="390"/>
        <end position="403"/>
    </location>
</feature>
<dbReference type="Proteomes" id="UP000234545">
    <property type="component" value="Unassembled WGS sequence"/>
</dbReference>
<dbReference type="Gene3D" id="3.40.630.190">
    <property type="entry name" value="LCP protein"/>
    <property type="match status" value="1"/>
</dbReference>
<protein>
    <submittedName>
        <fullName evidence="4">Transcriptional regulator</fullName>
    </submittedName>
</protein>
<feature type="region of interest" description="Disordered" evidence="2">
    <location>
        <begin position="362"/>
        <end position="438"/>
    </location>
</feature>
<feature type="compositionally biased region" description="Low complexity" evidence="2">
    <location>
        <begin position="412"/>
        <end position="427"/>
    </location>
</feature>
<comment type="similarity">
    <text evidence="1">Belongs to the LytR/CpsA/Psr (LCP) family.</text>
</comment>
<reference evidence="4 5" key="1">
    <citation type="submission" date="2017-12" db="EMBL/GenBank/DDBJ databases">
        <title>Phylogenetic diversity of female urinary microbiome.</title>
        <authorList>
            <person name="Thomas-White K."/>
            <person name="Wolfe A.J."/>
        </authorList>
    </citation>
    <scope>NUCLEOTIDE SEQUENCE [LARGE SCALE GENOMIC DNA]</scope>
    <source>
        <strain evidence="4 5">UMB0250</strain>
    </source>
</reference>
<dbReference type="OrthoDB" id="9782542at2"/>
<dbReference type="PANTHER" id="PTHR33392:SF6">
    <property type="entry name" value="POLYISOPRENYL-TEICHOIC ACID--PEPTIDOGLYCAN TEICHOIC ACID TRANSFERASE TAGU"/>
    <property type="match status" value="1"/>
</dbReference>
<evidence type="ECO:0000259" key="3">
    <source>
        <dbReference type="Pfam" id="PF03816"/>
    </source>
</evidence>
<evidence type="ECO:0000313" key="5">
    <source>
        <dbReference type="Proteomes" id="UP000234545"/>
    </source>
</evidence>
<dbReference type="NCBIfam" id="TIGR00350">
    <property type="entry name" value="lytR_cpsA_psr"/>
    <property type="match status" value="1"/>
</dbReference>